<dbReference type="GO" id="GO:0016740">
    <property type="term" value="F:transferase activity"/>
    <property type="evidence" value="ECO:0007669"/>
    <property type="project" value="UniProtKB-KW"/>
</dbReference>
<accession>A0A926NA69</accession>
<proteinExistence type="inferred from homology"/>
<evidence type="ECO:0000313" key="4">
    <source>
        <dbReference type="EMBL" id="MBD1380422.1"/>
    </source>
</evidence>
<dbReference type="Proteomes" id="UP000626844">
    <property type="component" value="Unassembled WGS sequence"/>
</dbReference>
<reference evidence="4" key="1">
    <citation type="submission" date="2020-09" db="EMBL/GenBank/DDBJ databases">
        <title>A novel bacterium of genus Bacillus, isolated from South China Sea.</title>
        <authorList>
            <person name="Huang H."/>
            <person name="Mo K."/>
            <person name="Hu Y."/>
        </authorList>
    </citation>
    <scope>NUCLEOTIDE SEQUENCE</scope>
    <source>
        <strain evidence="4">IB182487</strain>
    </source>
</reference>
<evidence type="ECO:0000259" key="3">
    <source>
        <dbReference type="Pfam" id="PF05524"/>
    </source>
</evidence>
<dbReference type="AlphaFoldDB" id="A0A926NA69"/>
<dbReference type="Gene3D" id="1.10.274.10">
    <property type="entry name" value="PtsI, HPr-binding domain"/>
    <property type="match status" value="1"/>
</dbReference>
<keyword evidence="2" id="KW-0808">Transferase</keyword>
<feature type="domain" description="Phosphotransferase system enzyme I N-terminal" evidence="3">
    <location>
        <begin position="6"/>
        <end position="76"/>
    </location>
</feature>
<dbReference type="RefSeq" id="WP_191158019.1">
    <property type="nucleotide sequence ID" value="NZ_JACXAI010000009.1"/>
</dbReference>
<dbReference type="SUPFAM" id="SSF47831">
    <property type="entry name" value="Enzyme I of the PEP:sugar phosphotransferase system HPr-binding (sub)domain"/>
    <property type="match status" value="1"/>
</dbReference>
<dbReference type="EMBL" id="JACXAI010000009">
    <property type="protein sequence ID" value="MBD1380422.1"/>
    <property type="molecule type" value="Genomic_DNA"/>
</dbReference>
<evidence type="ECO:0000256" key="1">
    <source>
        <dbReference type="ARBA" id="ARBA00007837"/>
    </source>
</evidence>
<dbReference type="GO" id="GO:0009401">
    <property type="term" value="P:phosphoenolpyruvate-dependent sugar phosphotransferase system"/>
    <property type="evidence" value="ECO:0007669"/>
    <property type="project" value="InterPro"/>
</dbReference>
<gene>
    <name evidence="4" type="ORF">IC621_09285</name>
</gene>
<name>A0A926NA69_9BACI</name>
<dbReference type="Pfam" id="PF05524">
    <property type="entry name" value="PEP-utilisers_N"/>
    <property type="match status" value="1"/>
</dbReference>
<dbReference type="InterPro" id="IPR036618">
    <property type="entry name" value="PtsI_HPr-bd_sf"/>
</dbReference>
<keyword evidence="5" id="KW-1185">Reference proteome</keyword>
<comment type="similarity">
    <text evidence="1">Belongs to the PEP-utilizing enzyme family.</text>
</comment>
<dbReference type="InterPro" id="IPR008731">
    <property type="entry name" value="PTS_EIN"/>
</dbReference>
<sequence>MSTVIKGIAASPGFSIARAFRLENPRLTVERTLVTDTDVEVLRFEEALTQSKLELEDIKEHARKELGDDHAEAILSMSTTEEVISVVKSHL</sequence>
<comment type="caution">
    <text evidence="4">The sequence shown here is derived from an EMBL/GenBank/DDBJ whole genome shotgun (WGS) entry which is preliminary data.</text>
</comment>
<dbReference type="Gene3D" id="3.50.30.10">
    <property type="entry name" value="Phosphohistidine domain"/>
    <property type="match status" value="1"/>
</dbReference>
<evidence type="ECO:0000313" key="5">
    <source>
        <dbReference type="Proteomes" id="UP000626844"/>
    </source>
</evidence>
<evidence type="ECO:0000256" key="2">
    <source>
        <dbReference type="ARBA" id="ARBA00022679"/>
    </source>
</evidence>
<protein>
    <recommendedName>
        <fullName evidence="3">Phosphotransferase system enzyme I N-terminal domain-containing protein</fullName>
    </recommendedName>
</protein>
<organism evidence="4 5">
    <name type="scientific">Metabacillus arenae</name>
    <dbReference type="NCBI Taxonomy" id="2771434"/>
    <lineage>
        <taxon>Bacteria</taxon>
        <taxon>Bacillati</taxon>
        <taxon>Bacillota</taxon>
        <taxon>Bacilli</taxon>
        <taxon>Bacillales</taxon>
        <taxon>Bacillaceae</taxon>
        <taxon>Metabacillus</taxon>
    </lineage>
</organism>